<evidence type="ECO:0000313" key="3">
    <source>
        <dbReference type="Proteomes" id="UP000054558"/>
    </source>
</evidence>
<dbReference type="PROSITE" id="PS51819">
    <property type="entry name" value="VOC"/>
    <property type="match status" value="1"/>
</dbReference>
<keyword evidence="2" id="KW-0456">Lyase</keyword>
<dbReference type="Proteomes" id="UP000054558">
    <property type="component" value="Unassembled WGS sequence"/>
</dbReference>
<dbReference type="GO" id="GO:0016829">
    <property type="term" value="F:lyase activity"/>
    <property type="evidence" value="ECO:0007669"/>
    <property type="project" value="UniProtKB-KW"/>
</dbReference>
<name>A0A1Y1ICB0_KLENI</name>
<dbReference type="InterPro" id="IPR029068">
    <property type="entry name" value="Glyas_Bleomycin-R_OHBP_Dase"/>
</dbReference>
<sequence>MDHLGPLPVRSLNHISRVSKSLSRSIDFYTKILGFYEVKRPGSLDIQFEGAWLFNYGVGIHLLKDSTPGNMYLNTKKEINPKADHLSFQSDDLGEVERRLKLLGIEYVCRSVIEDGIEVQQLFFHDPDGFMIEVCNCENIPVVPLGPRCGRPLSRRLSNSQKRAMAINCELIDSTMDRPSPRLLDAACRVSPRLSSQNALPGGFSELGLASGALQGVRV</sequence>
<feature type="domain" description="VOC" evidence="1">
    <location>
        <begin position="11"/>
        <end position="137"/>
    </location>
</feature>
<reference evidence="2 3" key="1">
    <citation type="journal article" date="2014" name="Nat. Commun.">
        <title>Klebsormidium flaccidum genome reveals primary factors for plant terrestrial adaptation.</title>
        <authorList>
            <person name="Hori K."/>
            <person name="Maruyama F."/>
            <person name="Fujisawa T."/>
            <person name="Togashi T."/>
            <person name="Yamamoto N."/>
            <person name="Seo M."/>
            <person name="Sato S."/>
            <person name="Yamada T."/>
            <person name="Mori H."/>
            <person name="Tajima N."/>
            <person name="Moriyama T."/>
            <person name="Ikeuchi M."/>
            <person name="Watanabe M."/>
            <person name="Wada H."/>
            <person name="Kobayashi K."/>
            <person name="Saito M."/>
            <person name="Masuda T."/>
            <person name="Sasaki-Sekimoto Y."/>
            <person name="Mashiguchi K."/>
            <person name="Awai K."/>
            <person name="Shimojima M."/>
            <person name="Masuda S."/>
            <person name="Iwai M."/>
            <person name="Nobusawa T."/>
            <person name="Narise T."/>
            <person name="Kondo S."/>
            <person name="Saito H."/>
            <person name="Sato R."/>
            <person name="Murakawa M."/>
            <person name="Ihara Y."/>
            <person name="Oshima-Yamada Y."/>
            <person name="Ohtaka K."/>
            <person name="Satoh M."/>
            <person name="Sonobe K."/>
            <person name="Ishii M."/>
            <person name="Ohtani R."/>
            <person name="Kanamori-Sato M."/>
            <person name="Honoki R."/>
            <person name="Miyazaki D."/>
            <person name="Mochizuki H."/>
            <person name="Umetsu J."/>
            <person name="Higashi K."/>
            <person name="Shibata D."/>
            <person name="Kamiya Y."/>
            <person name="Sato N."/>
            <person name="Nakamura Y."/>
            <person name="Tabata S."/>
            <person name="Ida S."/>
            <person name="Kurokawa K."/>
            <person name="Ohta H."/>
        </authorList>
    </citation>
    <scope>NUCLEOTIDE SEQUENCE [LARGE SCALE GENOMIC DNA]</scope>
    <source>
        <strain evidence="2 3">NIES-2285</strain>
    </source>
</reference>
<dbReference type="InterPro" id="IPR037523">
    <property type="entry name" value="VOC_core"/>
</dbReference>
<dbReference type="AlphaFoldDB" id="A0A1Y1ICB0"/>
<evidence type="ECO:0000313" key="2">
    <source>
        <dbReference type="EMBL" id="GAQ88223.1"/>
    </source>
</evidence>
<dbReference type="Gene3D" id="3.10.180.10">
    <property type="entry name" value="2,3-Dihydroxybiphenyl 1,2-Dioxygenase, domain 1"/>
    <property type="match status" value="1"/>
</dbReference>
<dbReference type="EMBL" id="DF237360">
    <property type="protein sequence ID" value="GAQ88223.1"/>
    <property type="molecule type" value="Genomic_DNA"/>
</dbReference>
<dbReference type="OMA" id="CPEHECM"/>
<organism evidence="2 3">
    <name type="scientific">Klebsormidium nitens</name>
    <name type="common">Green alga</name>
    <name type="synonym">Ulothrix nitens</name>
    <dbReference type="NCBI Taxonomy" id="105231"/>
    <lineage>
        <taxon>Eukaryota</taxon>
        <taxon>Viridiplantae</taxon>
        <taxon>Streptophyta</taxon>
        <taxon>Klebsormidiophyceae</taxon>
        <taxon>Klebsormidiales</taxon>
        <taxon>Klebsormidiaceae</taxon>
        <taxon>Klebsormidium</taxon>
    </lineage>
</organism>
<keyword evidence="3" id="KW-1185">Reference proteome</keyword>
<dbReference type="CDD" id="cd07245">
    <property type="entry name" value="VOC_like"/>
    <property type="match status" value="1"/>
</dbReference>
<dbReference type="OrthoDB" id="16820at2759"/>
<gene>
    <name evidence="2" type="ORF">KFL_004110020</name>
</gene>
<dbReference type="PANTHER" id="PTHR46142:SF3">
    <property type="entry name" value="F18B13.24 PROTEIN"/>
    <property type="match status" value="1"/>
</dbReference>
<proteinExistence type="predicted"/>
<evidence type="ECO:0000259" key="1">
    <source>
        <dbReference type="PROSITE" id="PS51819"/>
    </source>
</evidence>
<dbReference type="SUPFAM" id="SSF54593">
    <property type="entry name" value="Glyoxalase/Bleomycin resistance protein/Dihydroxybiphenyl dioxygenase"/>
    <property type="match status" value="1"/>
</dbReference>
<protein>
    <submittedName>
        <fullName evidence="2">Lactoylglutathione lyase</fullName>
    </submittedName>
</protein>
<dbReference type="Pfam" id="PF00903">
    <property type="entry name" value="Glyoxalase"/>
    <property type="match status" value="1"/>
</dbReference>
<dbReference type="PANTHER" id="PTHR46142">
    <property type="match status" value="1"/>
</dbReference>
<dbReference type="InterPro" id="IPR004360">
    <property type="entry name" value="Glyas_Fos-R_dOase_dom"/>
</dbReference>
<accession>A0A1Y1ICB0</accession>